<proteinExistence type="predicted"/>
<dbReference type="NCBIfam" id="TIGR00121">
    <property type="entry name" value="birA_ligase"/>
    <property type="match status" value="1"/>
</dbReference>
<gene>
    <name evidence="3" type="ORF">ACIB24_14655</name>
</gene>
<dbReference type="PANTHER" id="PTHR12835">
    <property type="entry name" value="BIOTIN PROTEIN LIGASE"/>
    <property type="match status" value="1"/>
</dbReference>
<dbReference type="PROSITE" id="PS51733">
    <property type="entry name" value="BPL_LPL_CATALYTIC"/>
    <property type="match status" value="1"/>
</dbReference>
<dbReference type="RefSeq" id="WP_398281634.1">
    <property type="nucleotide sequence ID" value="NZ_JBITLV010000004.1"/>
</dbReference>
<dbReference type="Proteomes" id="UP001612915">
    <property type="component" value="Unassembled WGS sequence"/>
</dbReference>
<evidence type="ECO:0000259" key="2">
    <source>
        <dbReference type="PROSITE" id="PS51733"/>
    </source>
</evidence>
<dbReference type="EC" id="6.3.4.15" evidence="3"/>
<accession>A0ABW8AQW2</accession>
<evidence type="ECO:0000256" key="1">
    <source>
        <dbReference type="ARBA" id="ARBA00022598"/>
    </source>
</evidence>
<comment type="caution">
    <text evidence="3">The sequence shown here is derived from an EMBL/GenBank/DDBJ whole genome shotgun (WGS) entry which is preliminary data.</text>
</comment>
<dbReference type="GO" id="GO:0004077">
    <property type="term" value="F:biotin--[biotin carboxyl-carrier protein] ligase activity"/>
    <property type="evidence" value="ECO:0007669"/>
    <property type="project" value="UniProtKB-EC"/>
</dbReference>
<dbReference type="InterPro" id="IPR004143">
    <property type="entry name" value="BPL_LPL_catalytic"/>
</dbReference>
<dbReference type="PANTHER" id="PTHR12835:SF5">
    <property type="entry name" value="BIOTIN--PROTEIN LIGASE"/>
    <property type="match status" value="1"/>
</dbReference>
<dbReference type="InterPro" id="IPR045864">
    <property type="entry name" value="aa-tRNA-synth_II/BPL/LPL"/>
</dbReference>
<dbReference type="CDD" id="cd16442">
    <property type="entry name" value="BPL"/>
    <property type="match status" value="1"/>
</dbReference>
<keyword evidence="1 3" id="KW-0436">Ligase</keyword>
<dbReference type="Gene3D" id="3.30.930.10">
    <property type="entry name" value="Bira Bifunctional Protein, Domain 2"/>
    <property type="match status" value="1"/>
</dbReference>
<organism evidence="3 4">
    <name type="scientific">Spongisporangium articulatum</name>
    <dbReference type="NCBI Taxonomy" id="3362603"/>
    <lineage>
        <taxon>Bacteria</taxon>
        <taxon>Bacillati</taxon>
        <taxon>Actinomycetota</taxon>
        <taxon>Actinomycetes</taxon>
        <taxon>Kineosporiales</taxon>
        <taxon>Kineosporiaceae</taxon>
        <taxon>Spongisporangium</taxon>
    </lineage>
</organism>
<dbReference type="SUPFAM" id="SSF55681">
    <property type="entry name" value="Class II aaRS and biotin synthetases"/>
    <property type="match status" value="1"/>
</dbReference>
<dbReference type="EMBL" id="JBITLV010000004">
    <property type="protein sequence ID" value="MFI7588307.1"/>
    <property type="molecule type" value="Genomic_DNA"/>
</dbReference>
<feature type="domain" description="BPL/LPL catalytic" evidence="2">
    <location>
        <begin position="32"/>
        <end position="236"/>
    </location>
</feature>
<keyword evidence="4" id="KW-1185">Reference proteome</keyword>
<protein>
    <submittedName>
        <fullName evidence="3">Biotin--[acetyl-CoA-carboxylase] ligase</fullName>
        <ecNumber evidence="3">6.3.4.15</ecNumber>
    </submittedName>
</protein>
<dbReference type="Pfam" id="PF03099">
    <property type="entry name" value="BPL_LplA_LipB"/>
    <property type="match status" value="1"/>
</dbReference>
<dbReference type="Gene3D" id="2.30.30.100">
    <property type="match status" value="1"/>
</dbReference>
<name>A0ABW8AQW2_9ACTN</name>
<reference evidence="3 4" key="1">
    <citation type="submission" date="2024-10" db="EMBL/GenBank/DDBJ databases">
        <title>The Natural Products Discovery Center: Release of the First 8490 Sequenced Strains for Exploring Actinobacteria Biosynthetic Diversity.</title>
        <authorList>
            <person name="Kalkreuter E."/>
            <person name="Kautsar S.A."/>
            <person name="Yang D."/>
            <person name="Bader C.D."/>
            <person name="Teijaro C.N."/>
            <person name="Fluegel L."/>
            <person name="Davis C.M."/>
            <person name="Simpson J.R."/>
            <person name="Lauterbach L."/>
            <person name="Steele A.D."/>
            <person name="Gui C."/>
            <person name="Meng S."/>
            <person name="Li G."/>
            <person name="Viehrig K."/>
            <person name="Ye F."/>
            <person name="Su P."/>
            <person name="Kiefer A.F."/>
            <person name="Nichols A."/>
            <person name="Cepeda A.J."/>
            <person name="Yan W."/>
            <person name="Fan B."/>
            <person name="Jiang Y."/>
            <person name="Adhikari A."/>
            <person name="Zheng C.-J."/>
            <person name="Schuster L."/>
            <person name="Cowan T.M."/>
            <person name="Smanski M.J."/>
            <person name="Chevrette M.G."/>
            <person name="De Carvalho L.P.S."/>
            <person name="Shen B."/>
        </authorList>
    </citation>
    <scope>NUCLEOTIDE SEQUENCE [LARGE SCALE GENOMIC DNA]</scope>
    <source>
        <strain evidence="3 4">NPDC049639</strain>
    </source>
</reference>
<evidence type="ECO:0000313" key="4">
    <source>
        <dbReference type="Proteomes" id="UP001612915"/>
    </source>
</evidence>
<sequence length="320" mass="32794">MADSGPTPSRWSDLDRPPLDAAALRRALLASSNAAPGAPGWRALDVVQVTGSTNADVVARAGAGEEAGYVLLAEDQTAGRGRRERAWSSPPRAGLALSVLLRPAVPADRLSWVPLLGGLAVASALRRTCGLPAVVKWPNDVLVPVPQADGRLSPDAVGKVSGLLAEVVPAPGGSPGAARQSPAVVLGIGVNVTQEQDELPVPTATSLRLAGAAVTDRFTVAKAVLRELAERYDRWTAADGDPRAGLAAAYREACDTIGRDVTVHLPDGSGLTGATLTGRCEGVDDEGRLLVAPVGPDGSVSEVRALSVGDVVHVRPADRA</sequence>
<dbReference type="InterPro" id="IPR004408">
    <property type="entry name" value="Biotin_CoA_COase_ligase"/>
</dbReference>
<evidence type="ECO:0000313" key="3">
    <source>
        <dbReference type="EMBL" id="MFI7588307.1"/>
    </source>
</evidence>